<evidence type="ECO:0000259" key="1">
    <source>
        <dbReference type="Pfam" id="PF01471"/>
    </source>
</evidence>
<keyword evidence="3" id="KW-1185">Reference proteome</keyword>
<evidence type="ECO:0000313" key="3">
    <source>
        <dbReference type="Proteomes" id="UP000641646"/>
    </source>
</evidence>
<protein>
    <submittedName>
        <fullName evidence="2">Peptidoglycan-binding protein</fullName>
    </submittedName>
</protein>
<evidence type="ECO:0000313" key="2">
    <source>
        <dbReference type="EMBL" id="MBD2181188.1"/>
    </source>
</evidence>
<gene>
    <name evidence="2" type="ORF">H6G03_08745</name>
</gene>
<proteinExistence type="predicted"/>
<dbReference type="InterPro" id="IPR036365">
    <property type="entry name" value="PGBD-like_sf"/>
</dbReference>
<name>A0A926VD51_9CYAN</name>
<dbReference type="InterPro" id="IPR036366">
    <property type="entry name" value="PGBDSf"/>
</dbReference>
<reference evidence="2" key="1">
    <citation type="journal article" date="2015" name="ISME J.">
        <title>Draft Genome Sequence of Streptomyces incarnatus NRRL8089, which Produces the Nucleoside Antibiotic Sinefungin.</title>
        <authorList>
            <person name="Oshima K."/>
            <person name="Hattori M."/>
            <person name="Shimizu H."/>
            <person name="Fukuda K."/>
            <person name="Nemoto M."/>
            <person name="Inagaki K."/>
            <person name="Tamura T."/>
        </authorList>
    </citation>
    <scope>NUCLEOTIDE SEQUENCE</scope>
    <source>
        <strain evidence="2">FACHB-1375</strain>
    </source>
</reference>
<dbReference type="InterPro" id="IPR002477">
    <property type="entry name" value="Peptidoglycan-bd-like"/>
</dbReference>
<dbReference type="AlphaFoldDB" id="A0A926VD51"/>
<dbReference type="Pfam" id="PF01471">
    <property type="entry name" value="PG_binding_1"/>
    <property type="match status" value="1"/>
</dbReference>
<organism evidence="2 3">
    <name type="scientific">Aerosakkonema funiforme FACHB-1375</name>
    <dbReference type="NCBI Taxonomy" id="2949571"/>
    <lineage>
        <taxon>Bacteria</taxon>
        <taxon>Bacillati</taxon>
        <taxon>Cyanobacteriota</taxon>
        <taxon>Cyanophyceae</taxon>
        <taxon>Oscillatoriophycideae</taxon>
        <taxon>Aerosakkonematales</taxon>
        <taxon>Aerosakkonemataceae</taxon>
        <taxon>Aerosakkonema</taxon>
    </lineage>
</organism>
<dbReference type="EMBL" id="JACJPW010000017">
    <property type="protein sequence ID" value="MBD2181188.1"/>
    <property type="molecule type" value="Genomic_DNA"/>
</dbReference>
<comment type="caution">
    <text evidence="2">The sequence shown here is derived from an EMBL/GenBank/DDBJ whole genome shotgun (WGS) entry which is preliminary data.</text>
</comment>
<dbReference type="Proteomes" id="UP000641646">
    <property type="component" value="Unassembled WGS sequence"/>
</dbReference>
<sequence length="59" mass="6484">MQDGDVRLVQLALKKAGFAIEIDRIYGIDTEKAVRQFQKNKGLDVDGRVGPQTRAALGL</sequence>
<reference evidence="2" key="2">
    <citation type="submission" date="2020-08" db="EMBL/GenBank/DDBJ databases">
        <authorList>
            <person name="Chen M."/>
            <person name="Teng W."/>
            <person name="Zhao L."/>
            <person name="Hu C."/>
            <person name="Zhou Y."/>
            <person name="Han B."/>
            <person name="Song L."/>
            <person name="Shu W."/>
        </authorList>
    </citation>
    <scope>NUCLEOTIDE SEQUENCE</scope>
    <source>
        <strain evidence="2">FACHB-1375</strain>
    </source>
</reference>
<feature type="domain" description="Peptidoglycan binding-like" evidence="1">
    <location>
        <begin position="3"/>
        <end position="57"/>
    </location>
</feature>
<accession>A0A926VD51</accession>
<dbReference type="SUPFAM" id="SSF47090">
    <property type="entry name" value="PGBD-like"/>
    <property type="match status" value="1"/>
</dbReference>
<dbReference type="Gene3D" id="1.10.101.10">
    <property type="entry name" value="PGBD-like superfamily/PGBD"/>
    <property type="match status" value="1"/>
</dbReference>